<dbReference type="PANTHER" id="PTHR12025">
    <property type="entry name" value="VASCULAR ENDOTHELIAL GROWTH FACTOR"/>
    <property type="match status" value="1"/>
</dbReference>
<organism evidence="6 7">
    <name type="scientific">Poecilia reticulata</name>
    <name type="common">Guppy</name>
    <name type="synonym">Acanthophacelus reticulatus</name>
    <dbReference type="NCBI Taxonomy" id="8081"/>
    <lineage>
        <taxon>Eukaryota</taxon>
        <taxon>Metazoa</taxon>
        <taxon>Chordata</taxon>
        <taxon>Craniata</taxon>
        <taxon>Vertebrata</taxon>
        <taxon>Euteleostomi</taxon>
        <taxon>Actinopterygii</taxon>
        <taxon>Neopterygii</taxon>
        <taxon>Teleostei</taxon>
        <taxon>Neoteleostei</taxon>
        <taxon>Acanthomorphata</taxon>
        <taxon>Ovalentaria</taxon>
        <taxon>Atherinomorphae</taxon>
        <taxon>Cyprinodontiformes</taxon>
        <taxon>Poeciliidae</taxon>
        <taxon>Poeciliinae</taxon>
        <taxon>Poecilia</taxon>
    </lineage>
</organism>
<dbReference type="PROSITE" id="PS50278">
    <property type="entry name" value="PDGF_2"/>
    <property type="match status" value="1"/>
</dbReference>
<dbReference type="InterPro" id="IPR029034">
    <property type="entry name" value="Cystine-knot_cytokine"/>
</dbReference>
<dbReference type="GO" id="GO:0045766">
    <property type="term" value="P:positive regulation of angiogenesis"/>
    <property type="evidence" value="ECO:0007669"/>
    <property type="project" value="TreeGrafter"/>
</dbReference>
<reference evidence="6" key="2">
    <citation type="submission" date="2025-08" db="UniProtKB">
        <authorList>
            <consortium name="Ensembl"/>
        </authorList>
    </citation>
    <scope>IDENTIFICATION</scope>
    <source>
        <strain evidence="6">Guanapo</strain>
    </source>
</reference>
<evidence type="ECO:0000313" key="6">
    <source>
        <dbReference type="Ensembl" id="ENSPREP00000022997.1"/>
    </source>
</evidence>
<protein>
    <recommendedName>
        <fullName evidence="5">Platelet-derived growth factor (PDGF) family profile domain-containing protein</fullName>
    </recommendedName>
</protein>
<dbReference type="SMART" id="SM00141">
    <property type="entry name" value="PDGF"/>
    <property type="match status" value="1"/>
</dbReference>
<evidence type="ECO:0000256" key="2">
    <source>
        <dbReference type="ARBA" id="ARBA00023157"/>
    </source>
</evidence>
<feature type="domain" description="Platelet-derived growth factor (PDGF) family profile" evidence="5">
    <location>
        <begin position="34"/>
        <end position="147"/>
    </location>
</feature>
<dbReference type="GO" id="GO:0005172">
    <property type="term" value="F:vascular endothelial growth factor receptor binding"/>
    <property type="evidence" value="ECO:0007669"/>
    <property type="project" value="TreeGrafter"/>
</dbReference>
<evidence type="ECO:0000256" key="1">
    <source>
        <dbReference type="ARBA" id="ARBA00023030"/>
    </source>
</evidence>
<comment type="similarity">
    <text evidence="3">Belongs to the PDGF/VEGF growth factor family.</text>
</comment>
<dbReference type="InterPro" id="IPR050507">
    <property type="entry name" value="PDGF/VEGF_growth_factor"/>
</dbReference>
<accession>A0A3P9PM99</accession>
<dbReference type="GO" id="GO:0001666">
    <property type="term" value="P:response to hypoxia"/>
    <property type="evidence" value="ECO:0007669"/>
    <property type="project" value="TreeGrafter"/>
</dbReference>
<dbReference type="GO" id="GO:0038084">
    <property type="term" value="P:vascular endothelial growth factor signaling pathway"/>
    <property type="evidence" value="ECO:0007669"/>
    <property type="project" value="TreeGrafter"/>
</dbReference>
<name>A0A3P9PM99_POERE</name>
<dbReference type="AlphaFoldDB" id="A0A3P9PM99"/>
<dbReference type="Gene3D" id="2.10.90.10">
    <property type="entry name" value="Cystine-knot cytokines"/>
    <property type="match status" value="1"/>
</dbReference>
<dbReference type="Pfam" id="PF00341">
    <property type="entry name" value="PDGF"/>
    <property type="match status" value="1"/>
</dbReference>
<dbReference type="GO" id="GO:0016020">
    <property type="term" value="C:membrane"/>
    <property type="evidence" value="ECO:0007669"/>
    <property type="project" value="InterPro"/>
</dbReference>
<reference evidence="7" key="1">
    <citation type="submission" date="2013-11" db="EMBL/GenBank/DDBJ databases">
        <title>The genomic landscape of the Guanapo guppy.</title>
        <authorList>
            <person name="Kuenstner A."/>
            <person name="Dreyer C."/>
        </authorList>
    </citation>
    <scope>NUCLEOTIDE SEQUENCE</scope>
    <source>
        <strain evidence="7">Guanapo</strain>
    </source>
</reference>
<dbReference type="GO" id="GO:0002040">
    <property type="term" value="P:sprouting angiogenesis"/>
    <property type="evidence" value="ECO:0007669"/>
    <property type="project" value="TreeGrafter"/>
</dbReference>
<proteinExistence type="inferred from homology"/>
<dbReference type="GO" id="GO:0005615">
    <property type="term" value="C:extracellular space"/>
    <property type="evidence" value="ECO:0007669"/>
    <property type="project" value="TreeGrafter"/>
</dbReference>
<reference evidence="6" key="3">
    <citation type="submission" date="2025-09" db="UniProtKB">
        <authorList>
            <consortium name="Ensembl"/>
        </authorList>
    </citation>
    <scope>IDENTIFICATION</scope>
    <source>
        <strain evidence="6">Guanapo</strain>
    </source>
</reference>
<dbReference type="GO" id="GO:0001938">
    <property type="term" value="P:positive regulation of endothelial cell proliferation"/>
    <property type="evidence" value="ECO:0007669"/>
    <property type="project" value="TreeGrafter"/>
</dbReference>
<dbReference type="GO" id="GO:0008083">
    <property type="term" value="F:growth factor activity"/>
    <property type="evidence" value="ECO:0007669"/>
    <property type="project" value="UniProtKB-KW"/>
</dbReference>
<keyword evidence="1 3" id="KW-0339">Growth factor</keyword>
<evidence type="ECO:0000313" key="7">
    <source>
        <dbReference type="Proteomes" id="UP000242638"/>
    </source>
</evidence>
<dbReference type="Proteomes" id="UP000242638">
    <property type="component" value="Unassembled WGS sequence"/>
</dbReference>
<keyword evidence="2" id="KW-1015">Disulfide bond</keyword>
<keyword evidence="7" id="KW-1185">Reference proteome</keyword>
<evidence type="ECO:0000256" key="3">
    <source>
        <dbReference type="RuleBase" id="RU003818"/>
    </source>
</evidence>
<feature type="region of interest" description="Disordered" evidence="4">
    <location>
        <begin position="155"/>
        <end position="200"/>
    </location>
</feature>
<dbReference type="GO" id="GO:0050930">
    <property type="term" value="P:induction of positive chemotaxis"/>
    <property type="evidence" value="ECO:0007669"/>
    <property type="project" value="TreeGrafter"/>
</dbReference>
<dbReference type="SUPFAM" id="SSF57501">
    <property type="entry name" value="Cystine-knot cytokines"/>
    <property type="match status" value="1"/>
</dbReference>
<dbReference type="GO" id="GO:0042056">
    <property type="term" value="F:chemoattractant activity"/>
    <property type="evidence" value="ECO:0007669"/>
    <property type="project" value="TreeGrafter"/>
</dbReference>
<sequence length="200" mass="22980">GKKPCELICAVSRPVFLFCSIYDPKCLLTFFFYVALGFTEVLIKSLCRPIEQYVDVEKEFPKEFEGFYIPRCVSLFRCSSCCLDESRECSPVVERNITLEVSWLHQVINLTFVEHLECGVSCSPFLGRNSIKIIQGHNICICRVTTSDFLFGGTRERGRERERERETERERELEESGSTACSTACRASPAPLLHKRRTQQ</sequence>
<evidence type="ECO:0000259" key="5">
    <source>
        <dbReference type="PROSITE" id="PS50278"/>
    </source>
</evidence>
<dbReference type="InterPro" id="IPR000072">
    <property type="entry name" value="PDGF/VEGF_dom"/>
</dbReference>
<dbReference type="GO" id="GO:0048010">
    <property type="term" value="P:vascular endothelial growth factor receptor signaling pathway"/>
    <property type="evidence" value="ECO:0007669"/>
    <property type="project" value="TreeGrafter"/>
</dbReference>
<feature type="compositionally biased region" description="Basic and acidic residues" evidence="4">
    <location>
        <begin position="155"/>
        <end position="174"/>
    </location>
</feature>
<evidence type="ECO:0000256" key="4">
    <source>
        <dbReference type="SAM" id="MobiDB-lite"/>
    </source>
</evidence>
<dbReference type="GeneTree" id="ENSGT00940000175612"/>
<dbReference type="STRING" id="8081.ENSPREP00000022997"/>
<dbReference type="Bgee" id="ENSPREG00000015525">
    <property type="expression patterns" value="Expressed in caudal fin"/>
</dbReference>
<dbReference type="GO" id="GO:0060754">
    <property type="term" value="P:positive regulation of mast cell chemotaxis"/>
    <property type="evidence" value="ECO:0007669"/>
    <property type="project" value="TreeGrafter"/>
</dbReference>
<dbReference type="PANTHER" id="PTHR12025:SF9">
    <property type="entry name" value="PLACENTA GROWTH FACTOR"/>
    <property type="match status" value="1"/>
</dbReference>
<dbReference type="Ensembl" id="ENSPRET00000023234.1">
    <property type="protein sequence ID" value="ENSPREP00000022997.1"/>
    <property type="gene ID" value="ENSPREG00000015525.1"/>
</dbReference>